<evidence type="ECO:0000256" key="4">
    <source>
        <dbReference type="RuleBase" id="RU000356"/>
    </source>
</evidence>
<evidence type="ECO:0000259" key="6">
    <source>
        <dbReference type="Pfam" id="PF00042"/>
    </source>
</evidence>
<dbReference type="GO" id="GO:0046872">
    <property type="term" value="F:metal ion binding"/>
    <property type="evidence" value="ECO:0007669"/>
    <property type="project" value="UniProtKB-KW"/>
</dbReference>
<dbReference type="GO" id="GO:0005344">
    <property type="term" value="F:oxygen carrier activity"/>
    <property type="evidence" value="ECO:0007669"/>
    <property type="project" value="UniProtKB-KW"/>
</dbReference>
<evidence type="ECO:0000256" key="3">
    <source>
        <dbReference type="ARBA" id="ARBA00023004"/>
    </source>
</evidence>
<keyword evidence="4" id="KW-0813">Transport</keyword>
<name>A0A4C1WWJ2_EUMVA</name>
<keyword evidence="4" id="KW-0561">Oxygen transport</keyword>
<keyword evidence="3" id="KW-0408">Iron</keyword>
<evidence type="ECO:0000256" key="2">
    <source>
        <dbReference type="ARBA" id="ARBA00022723"/>
    </source>
</evidence>
<keyword evidence="1 4" id="KW-0349">Heme</keyword>
<sequence>MTSSPMVLSSVPFSIQKPENPIFLHRKRTLFEENEELIGLFERFRSLKSREARVRSLPLAEHAATVMRTLDSTIRALPNADEFIARARRAGATHRRVPGFQPHFFWLEDGDRLAAILRILKNFNRRPPQRRPPTDSGACATFFYLCDEKAERRNIEQPFLEAARTTLGDRYTENVQNIYTITIRFVLQNMVSGYGAAPPALTPPPARADNNNAAAT</sequence>
<feature type="domain" description="Globin" evidence="6">
    <location>
        <begin position="29"/>
        <end position="105"/>
    </location>
</feature>
<dbReference type="InterPro" id="IPR050532">
    <property type="entry name" value="Globin-like_OT"/>
</dbReference>
<dbReference type="PANTHER" id="PTHR46458">
    <property type="entry name" value="BLR2807 PROTEIN"/>
    <property type="match status" value="1"/>
</dbReference>
<dbReference type="InterPro" id="IPR009050">
    <property type="entry name" value="Globin-like_sf"/>
</dbReference>
<dbReference type="Pfam" id="PF00042">
    <property type="entry name" value="Globin"/>
    <property type="match status" value="1"/>
</dbReference>
<feature type="compositionally biased region" description="Low complexity" evidence="5">
    <location>
        <begin position="207"/>
        <end position="216"/>
    </location>
</feature>
<dbReference type="SUPFAM" id="SSF46458">
    <property type="entry name" value="Globin-like"/>
    <property type="match status" value="1"/>
</dbReference>
<dbReference type="Gene3D" id="1.10.490.10">
    <property type="entry name" value="Globins"/>
    <property type="match status" value="1"/>
</dbReference>
<dbReference type="PANTHER" id="PTHR46458:SF5">
    <property type="entry name" value="GLOBIN FAMILY PROFILE DOMAIN-CONTAINING PROTEIN"/>
    <property type="match status" value="1"/>
</dbReference>
<dbReference type="InterPro" id="IPR000971">
    <property type="entry name" value="Globin"/>
</dbReference>
<comment type="caution">
    <text evidence="7">The sequence shown here is derived from an EMBL/GenBank/DDBJ whole genome shotgun (WGS) entry which is preliminary data.</text>
</comment>
<organism evidence="7 8">
    <name type="scientific">Eumeta variegata</name>
    <name type="common">Bagworm moth</name>
    <name type="synonym">Eumeta japonica</name>
    <dbReference type="NCBI Taxonomy" id="151549"/>
    <lineage>
        <taxon>Eukaryota</taxon>
        <taxon>Metazoa</taxon>
        <taxon>Ecdysozoa</taxon>
        <taxon>Arthropoda</taxon>
        <taxon>Hexapoda</taxon>
        <taxon>Insecta</taxon>
        <taxon>Pterygota</taxon>
        <taxon>Neoptera</taxon>
        <taxon>Endopterygota</taxon>
        <taxon>Lepidoptera</taxon>
        <taxon>Glossata</taxon>
        <taxon>Ditrysia</taxon>
        <taxon>Tineoidea</taxon>
        <taxon>Psychidae</taxon>
        <taxon>Oiketicinae</taxon>
        <taxon>Eumeta</taxon>
    </lineage>
</organism>
<evidence type="ECO:0000256" key="1">
    <source>
        <dbReference type="ARBA" id="ARBA00022617"/>
    </source>
</evidence>
<evidence type="ECO:0000313" key="8">
    <source>
        <dbReference type="Proteomes" id="UP000299102"/>
    </source>
</evidence>
<dbReference type="AlphaFoldDB" id="A0A4C1WWJ2"/>
<evidence type="ECO:0000256" key="5">
    <source>
        <dbReference type="SAM" id="MobiDB-lite"/>
    </source>
</evidence>
<keyword evidence="2" id="KW-0479">Metal-binding</keyword>
<keyword evidence="8" id="KW-1185">Reference proteome</keyword>
<accession>A0A4C1WWJ2</accession>
<dbReference type="EMBL" id="BGZK01000647">
    <property type="protein sequence ID" value="GBP54435.1"/>
    <property type="molecule type" value="Genomic_DNA"/>
</dbReference>
<gene>
    <name evidence="7" type="ORF">EVAR_35992_1</name>
</gene>
<comment type="similarity">
    <text evidence="4">Belongs to the globin family.</text>
</comment>
<dbReference type="InterPro" id="IPR012292">
    <property type="entry name" value="Globin/Proto"/>
</dbReference>
<dbReference type="GO" id="GO:0019825">
    <property type="term" value="F:oxygen binding"/>
    <property type="evidence" value="ECO:0007669"/>
    <property type="project" value="InterPro"/>
</dbReference>
<feature type="region of interest" description="Disordered" evidence="5">
    <location>
        <begin position="197"/>
        <end position="216"/>
    </location>
</feature>
<dbReference type="STRING" id="151549.A0A4C1WWJ2"/>
<reference evidence="7 8" key="1">
    <citation type="journal article" date="2019" name="Commun. Biol.">
        <title>The bagworm genome reveals a unique fibroin gene that provides high tensile strength.</title>
        <authorList>
            <person name="Kono N."/>
            <person name="Nakamura H."/>
            <person name="Ohtoshi R."/>
            <person name="Tomita M."/>
            <person name="Numata K."/>
            <person name="Arakawa K."/>
        </authorList>
    </citation>
    <scope>NUCLEOTIDE SEQUENCE [LARGE SCALE GENOMIC DNA]</scope>
</reference>
<evidence type="ECO:0000313" key="7">
    <source>
        <dbReference type="EMBL" id="GBP54435.1"/>
    </source>
</evidence>
<dbReference type="Proteomes" id="UP000299102">
    <property type="component" value="Unassembled WGS sequence"/>
</dbReference>
<dbReference type="OrthoDB" id="6344802at2759"/>
<proteinExistence type="inferred from homology"/>
<dbReference type="GO" id="GO:0020037">
    <property type="term" value="F:heme binding"/>
    <property type="evidence" value="ECO:0007669"/>
    <property type="project" value="InterPro"/>
</dbReference>
<protein>
    <recommendedName>
        <fullName evidence="6">Globin domain-containing protein</fullName>
    </recommendedName>
</protein>